<dbReference type="PANTHER" id="PTHR10151">
    <property type="entry name" value="ECTONUCLEOTIDE PYROPHOSPHATASE/PHOSPHODIESTERASE"/>
    <property type="match status" value="1"/>
</dbReference>
<keyword evidence="4" id="KW-1185">Reference proteome</keyword>
<dbReference type="Proteomes" id="UP000663870">
    <property type="component" value="Unassembled WGS sequence"/>
</dbReference>
<dbReference type="InterPro" id="IPR017850">
    <property type="entry name" value="Alkaline_phosphatase_core_sf"/>
</dbReference>
<evidence type="ECO:0000313" key="4">
    <source>
        <dbReference type="Proteomes" id="UP000663870"/>
    </source>
</evidence>
<reference evidence="1" key="1">
    <citation type="submission" date="2021-02" db="EMBL/GenBank/DDBJ databases">
        <authorList>
            <person name="Nowell W R."/>
        </authorList>
    </citation>
    <scope>NUCLEOTIDE SEQUENCE</scope>
</reference>
<protein>
    <submittedName>
        <fullName evidence="1">Uncharacterized protein</fullName>
    </submittedName>
</protein>
<organism evidence="1 3">
    <name type="scientific">Rotaria sordida</name>
    <dbReference type="NCBI Taxonomy" id="392033"/>
    <lineage>
        <taxon>Eukaryota</taxon>
        <taxon>Metazoa</taxon>
        <taxon>Spiralia</taxon>
        <taxon>Gnathifera</taxon>
        <taxon>Rotifera</taxon>
        <taxon>Eurotatoria</taxon>
        <taxon>Bdelloidea</taxon>
        <taxon>Philodinida</taxon>
        <taxon>Philodinidae</taxon>
        <taxon>Rotaria</taxon>
    </lineage>
</organism>
<dbReference type="SUPFAM" id="SSF53649">
    <property type="entry name" value="Alkaline phosphatase-like"/>
    <property type="match status" value="1"/>
</dbReference>
<evidence type="ECO:0000313" key="1">
    <source>
        <dbReference type="EMBL" id="CAF0741857.1"/>
    </source>
</evidence>
<accession>A0A813NPN3</accession>
<dbReference type="InterPro" id="IPR002591">
    <property type="entry name" value="Phosphodiest/P_Trfase"/>
</dbReference>
<gene>
    <name evidence="2" type="ORF">JXQ802_LOCUS22391</name>
    <name evidence="1" type="ORF">PYM288_LOCUS1604</name>
</gene>
<evidence type="ECO:0000313" key="3">
    <source>
        <dbReference type="Proteomes" id="UP000663854"/>
    </source>
</evidence>
<dbReference type="Gene3D" id="3.40.720.10">
    <property type="entry name" value="Alkaline Phosphatase, subunit A"/>
    <property type="match status" value="1"/>
</dbReference>
<dbReference type="EMBL" id="CAJNOL010000679">
    <property type="protein sequence ID" value="CAF1163546.1"/>
    <property type="molecule type" value="Genomic_DNA"/>
</dbReference>
<comment type="caution">
    <text evidence="1">The sequence shown here is derived from an EMBL/GenBank/DDBJ whole genome shotgun (WGS) entry which is preliminary data.</text>
</comment>
<dbReference type="Gene3D" id="3.30.1360.180">
    <property type="match status" value="1"/>
</dbReference>
<dbReference type="CDD" id="cd16018">
    <property type="entry name" value="Enpp"/>
    <property type="match status" value="1"/>
</dbReference>
<dbReference type="EMBL" id="CAJNOH010000008">
    <property type="protein sequence ID" value="CAF0741857.1"/>
    <property type="molecule type" value="Genomic_DNA"/>
</dbReference>
<dbReference type="Proteomes" id="UP000663854">
    <property type="component" value="Unassembled WGS sequence"/>
</dbReference>
<dbReference type="PANTHER" id="PTHR10151:SF120">
    <property type="entry name" value="BIS(5'-ADENOSYL)-TRIPHOSPHATASE"/>
    <property type="match status" value="1"/>
</dbReference>
<evidence type="ECO:0000313" key="2">
    <source>
        <dbReference type="EMBL" id="CAF1163546.1"/>
    </source>
</evidence>
<dbReference type="AlphaFoldDB" id="A0A813NPN3"/>
<name>A0A813NPN3_9BILA</name>
<proteinExistence type="predicted"/>
<sequence>MPRLLIISLDGFRHDYLNEHILPTLNRFRNEGVQATHGMRPTFTTMTFPNHISIATGMYQEDHGVIHNSFYDRLLNKTIGMSSRDDGQWSDPKVEPLWITATKQKVKSAVLFWPACHNEFFGIRPVIYSWLYTDNIPFREKIDNAIGYFRELSVQLVMLYHFEPDKQGHTYGPHSSEVRDVLFRLDSDIEYLLNKVKNELNDDLNIIILSDHGMTNVTKVIRPFFEKYINRSSVESTILSGALFNVMPRNGLTEQVRNNLSNIPNVTAYKLDEMPKRFHYSKPKHRLGEIIALPDVEGHIISAATTNASYDNKGNHGWDNALPSMQAIFIARGPSFNENVQINSLNNVDIYHIACYILKLNPNPYATAGSLVNLTHIFRSVENVTTSNTFIPSSSTTERFTTSMNNACLLCSIRLFPVLLMLFLLSFTF</sequence>
<dbReference type="GO" id="GO:0016787">
    <property type="term" value="F:hydrolase activity"/>
    <property type="evidence" value="ECO:0007669"/>
    <property type="project" value="UniProtKB-ARBA"/>
</dbReference>
<dbReference type="Pfam" id="PF01663">
    <property type="entry name" value="Phosphodiest"/>
    <property type="match status" value="1"/>
</dbReference>